<feature type="transmembrane region" description="Helical" evidence="5">
    <location>
        <begin position="133"/>
        <end position="152"/>
    </location>
</feature>
<feature type="non-terminal residue" evidence="7">
    <location>
        <position position="195"/>
    </location>
</feature>
<comment type="subcellular location">
    <subcellularLocation>
        <location evidence="1">Membrane</location>
        <topology evidence="1">Multi-pass membrane protein</topology>
    </subcellularLocation>
</comment>
<accession>A0A2G9RDM0</accession>
<dbReference type="InterPro" id="IPR001902">
    <property type="entry name" value="SLC26A/SulP_fam"/>
</dbReference>
<evidence type="ECO:0000313" key="7">
    <source>
        <dbReference type="EMBL" id="PIO25855.1"/>
    </source>
</evidence>
<dbReference type="Pfam" id="PF00916">
    <property type="entry name" value="Sulfate_transp"/>
    <property type="match status" value="1"/>
</dbReference>
<dbReference type="OrthoDB" id="288203at2759"/>
<evidence type="ECO:0000256" key="1">
    <source>
        <dbReference type="ARBA" id="ARBA00004141"/>
    </source>
</evidence>
<name>A0A2G9RDM0_AQUCT</name>
<protein>
    <recommendedName>
        <fullName evidence="6">SLC26A/SulP transporter domain-containing protein</fullName>
    </recommendedName>
</protein>
<dbReference type="GO" id="GO:0008271">
    <property type="term" value="F:secondary active sulfate transmembrane transporter activity"/>
    <property type="evidence" value="ECO:0007669"/>
    <property type="project" value="InterPro"/>
</dbReference>
<dbReference type="InterPro" id="IPR018045">
    <property type="entry name" value="S04_transporter_CS"/>
</dbReference>
<proteinExistence type="predicted"/>
<evidence type="ECO:0000256" key="4">
    <source>
        <dbReference type="ARBA" id="ARBA00023136"/>
    </source>
</evidence>
<evidence type="ECO:0000259" key="6">
    <source>
        <dbReference type="Pfam" id="PF00916"/>
    </source>
</evidence>
<keyword evidence="4 5" id="KW-0472">Membrane</keyword>
<dbReference type="InterPro" id="IPR011547">
    <property type="entry name" value="SLC26A/SulP_dom"/>
</dbReference>
<keyword evidence="3 5" id="KW-1133">Transmembrane helix</keyword>
<dbReference type="AlphaFoldDB" id="A0A2G9RDM0"/>
<dbReference type="PROSITE" id="PS01130">
    <property type="entry name" value="SLC26A"/>
    <property type="match status" value="1"/>
</dbReference>
<keyword evidence="2 5" id="KW-0812">Transmembrane</keyword>
<evidence type="ECO:0000256" key="2">
    <source>
        <dbReference type="ARBA" id="ARBA00022692"/>
    </source>
</evidence>
<reference evidence="8" key="1">
    <citation type="journal article" date="2017" name="Nat. Commun.">
        <title>The North American bullfrog draft genome provides insight into hormonal regulation of long noncoding RNA.</title>
        <authorList>
            <person name="Hammond S.A."/>
            <person name="Warren R.L."/>
            <person name="Vandervalk B.P."/>
            <person name="Kucuk E."/>
            <person name="Khan H."/>
            <person name="Gibb E.A."/>
            <person name="Pandoh P."/>
            <person name="Kirk H."/>
            <person name="Zhao Y."/>
            <person name="Jones M."/>
            <person name="Mungall A.J."/>
            <person name="Coope R."/>
            <person name="Pleasance S."/>
            <person name="Moore R.A."/>
            <person name="Holt R.A."/>
            <person name="Round J.M."/>
            <person name="Ohora S."/>
            <person name="Walle B.V."/>
            <person name="Veldhoen N."/>
            <person name="Helbing C.C."/>
            <person name="Birol I."/>
        </authorList>
    </citation>
    <scope>NUCLEOTIDE SEQUENCE [LARGE SCALE GENOMIC DNA]</scope>
</reference>
<dbReference type="EMBL" id="KV948635">
    <property type="protein sequence ID" value="PIO25855.1"/>
    <property type="molecule type" value="Genomic_DNA"/>
</dbReference>
<organism evidence="7 8">
    <name type="scientific">Aquarana catesbeiana</name>
    <name type="common">American bullfrog</name>
    <name type="synonym">Rana catesbeiana</name>
    <dbReference type="NCBI Taxonomy" id="8400"/>
    <lineage>
        <taxon>Eukaryota</taxon>
        <taxon>Metazoa</taxon>
        <taxon>Chordata</taxon>
        <taxon>Craniata</taxon>
        <taxon>Vertebrata</taxon>
        <taxon>Euteleostomi</taxon>
        <taxon>Amphibia</taxon>
        <taxon>Batrachia</taxon>
        <taxon>Anura</taxon>
        <taxon>Neobatrachia</taxon>
        <taxon>Ranoidea</taxon>
        <taxon>Ranidae</taxon>
        <taxon>Aquarana</taxon>
    </lineage>
</organism>
<evidence type="ECO:0000256" key="3">
    <source>
        <dbReference type="ARBA" id="ARBA00022989"/>
    </source>
</evidence>
<dbReference type="Proteomes" id="UP000228934">
    <property type="component" value="Unassembled WGS sequence"/>
</dbReference>
<gene>
    <name evidence="7" type="ORF">AB205_0120040</name>
</gene>
<feature type="transmembrane region" description="Helical" evidence="5">
    <location>
        <begin position="79"/>
        <end position="103"/>
    </location>
</feature>
<feature type="transmembrane region" description="Helical" evidence="5">
    <location>
        <begin position="109"/>
        <end position="126"/>
    </location>
</feature>
<feature type="non-terminal residue" evidence="7">
    <location>
        <position position="1"/>
    </location>
</feature>
<dbReference type="PANTHER" id="PTHR11814">
    <property type="entry name" value="SULFATE TRANSPORTER"/>
    <property type="match status" value="1"/>
</dbReference>
<feature type="domain" description="SLC26A/SulP transporter" evidence="6">
    <location>
        <begin position="80"/>
        <end position="195"/>
    </location>
</feature>
<sequence length="195" mass="22040">ITTERMDVPLLAYDEYLVSRSIYSELNFQQENEKKETIRKSIPKRLKDSCSCTPVTARHKLKKFFPVLNWLPKYRWKEWFVHDLVSGLCTGLVATLQGLAFALLTEVPVGYGLYSSFFPILTYFFLGTSRHIAVGPFPVICLMVGQVVLAMAPDEKYIITNSTDSNGTMIDFEARDAARVVISSTLSFLIGIIQV</sequence>
<dbReference type="GO" id="GO:0016020">
    <property type="term" value="C:membrane"/>
    <property type="evidence" value="ECO:0007669"/>
    <property type="project" value="UniProtKB-SubCell"/>
</dbReference>
<evidence type="ECO:0000313" key="8">
    <source>
        <dbReference type="Proteomes" id="UP000228934"/>
    </source>
</evidence>
<keyword evidence="8" id="KW-1185">Reference proteome</keyword>
<evidence type="ECO:0000256" key="5">
    <source>
        <dbReference type="SAM" id="Phobius"/>
    </source>
</evidence>